<feature type="repeat" description="RCC1" evidence="3">
    <location>
        <begin position="115"/>
        <end position="170"/>
    </location>
</feature>
<dbReference type="InterPro" id="IPR009091">
    <property type="entry name" value="RCC1/BLIP-II"/>
</dbReference>
<evidence type="ECO:0000259" key="4">
    <source>
        <dbReference type="Pfam" id="PF25390"/>
    </source>
</evidence>
<feature type="domain" description="RCC1-like" evidence="4">
    <location>
        <begin position="116"/>
        <end position="513"/>
    </location>
</feature>
<feature type="repeat" description="RCC1" evidence="3">
    <location>
        <begin position="462"/>
        <end position="517"/>
    </location>
</feature>
<reference evidence="5" key="1">
    <citation type="submission" date="2019-03" db="EMBL/GenBank/DDBJ databases">
        <title>Long read genome sequence of the mycoparasitic Pythium oligandrum ATCC 38472 isolated from sugarbeet rhizosphere.</title>
        <authorList>
            <person name="Gaulin E."/>
        </authorList>
    </citation>
    <scope>NUCLEOTIDE SEQUENCE</scope>
    <source>
        <strain evidence="5">ATCC 38472_TT</strain>
    </source>
</reference>
<keyword evidence="6" id="KW-1185">Reference proteome</keyword>
<dbReference type="PROSITE" id="PS00626">
    <property type="entry name" value="RCC1_2"/>
    <property type="match status" value="1"/>
</dbReference>
<evidence type="ECO:0000256" key="2">
    <source>
        <dbReference type="ARBA" id="ARBA00022737"/>
    </source>
</evidence>
<protein>
    <recommendedName>
        <fullName evidence="4">RCC1-like domain-containing protein</fullName>
    </recommendedName>
</protein>
<sequence>MKRGRVDGGISREDYDAAEAATETNGVSFASSFDRASDDVLKARKIYGMTAGAATNGSDVLTTIAPRHWTALNDAFVKNIKAQWTQNKQGDWSENMREYVMYAREIMSKYGGRSGKVMTFGSGDCGQLAHGVEEDEDMMVKYPRVVSLLAKTPVVRVMCGGLHCAAITREGEIYTWGCNDDGALGRSGDENLPAKVEGFGADRPALLAVGGDSHTAVVTVTGQVYTWGAYKDKEGKQWCDSIAPKSSFKNKQNHPFLVKGLSNVVDIRCGASFNIVRTGNGQVYSWGLGEMGQLGRKVNAQMKNDKDEYEVDMVFREHLTPGRVTLGTDELPPVKDIGCGSYHMLVTLAANGYLYTCGLNNYGQLGIGTTENHDVLQLVEDLTSTNVAYVDGGTHHSVVMTNNGEVYSFGRADSGQLGMLDECQTGDFKDRPQKVTFKSTDKVVIKTIACGSNHTLALTEDNHIYSWGYGDMLALGNGKEQDEPRPRQVDWTKTKFGKADILQIDAGGQHSAVLATEN</sequence>
<evidence type="ECO:0000256" key="3">
    <source>
        <dbReference type="PROSITE-ProRule" id="PRU00235"/>
    </source>
</evidence>
<dbReference type="OrthoDB" id="61110at2759"/>
<dbReference type="PRINTS" id="PR00633">
    <property type="entry name" value="RCCNDNSATION"/>
</dbReference>
<evidence type="ECO:0000313" key="5">
    <source>
        <dbReference type="EMBL" id="TMW65848.1"/>
    </source>
</evidence>
<evidence type="ECO:0000256" key="1">
    <source>
        <dbReference type="ARBA" id="ARBA00022658"/>
    </source>
</evidence>
<dbReference type="Gene3D" id="2.130.10.30">
    <property type="entry name" value="Regulator of chromosome condensation 1/beta-lactamase-inhibitor protein II"/>
    <property type="match status" value="1"/>
</dbReference>
<proteinExistence type="predicted"/>
<name>A0A8K1FPQ1_PYTOL</name>
<dbReference type="InterPro" id="IPR051553">
    <property type="entry name" value="Ran_GTPase-activating"/>
</dbReference>
<evidence type="ECO:0000313" key="6">
    <source>
        <dbReference type="Proteomes" id="UP000794436"/>
    </source>
</evidence>
<feature type="repeat" description="RCC1" evidence="3">
    <location>
        <begin position="222"/>
        <end position="280"/>
    </location>
</feature>
<accession>A0A8K1FPQ1</accession>
<dbReference type="Proteomes" id="UP000794436">
    <property type="component" value="Unassembled WGS sequence"/>
</dbReference>
<comment type="caution">
    <text evidence="5">The sequence shown here is derived from an EMBL/GenBank/DDBJ whole genome shotgun (WGS) entry which is preliminary data.</text>
</comment>
<keyword evidence="2" id="KW-0677">Repeat</keyword>
<dbReference type="EMBL" id="SPLM01000036">
    <property type="protein sequence ID" value="TMW65848.1"/>
    <property type="molecule type" value="Genomic_DNA"/>
</dbReference>
<organism evidence="5 6">
    <name type="scientific">Pythium oligandrum</name>
    <name type="common">Mycoparasitic fungus</name>
    <dbReference type="NCBI Taxonomy" id="41045"/>
    <lineage>
        <taxon>Eukaryota</taxon>
        <taxon>Sar</taxon>
        <taxon>Stramenopiles</taxon>
        <taxon>Oomycota</taxon>
        <taxon>Peronosporomycetes</taxon>
        <taxon>Pythiales</taxon>
        <taxon>Pythiaceae</taxon>
        <taxon>Pythium</taxon>
    </lineage>
</organism>
<dbReference type="InterPro" id="IPR058923">
    <property type="entry name" value="RCC1-like_dom"/>
</dbReference>
<dbReference type="PROSITE" id="PS50012">
    <property type="entry name" value="RCC1_3"/>
    <property type="match status" value="7"/>
</dbReference>
<dbReference type="InterPro" id="IPR000408">
    <property type="entry name" value="Reg_chr_condens"/>
</dbReference>
<feature type="repeat" description="RCC1" evidence="3">
    <location>
        <begin position="352"/>
        <end position="403"/>
    </location>
</feature>
<dbReference type="SUPFAM" id="SSF50985">
    <property type="entry name" value="RCC1/BLIP-II"/>
    <property type="match status" value="1"/>
</dbReference>
<dbReference type="Pfam" id="PF25390">
    <property type="entry name" value="WD40_RLD"/>
    <property type="match status" value="1"/>
</dbReference>
<feature type="repeat" description="RCC1" evidence="3">
    <location>
        <begin position="404"/>
        <end position="461"/>
    </location>
</feature>
<dbReference type="AlphaFoldDB" id="A0A8K1FPQ1"/>
<dbReference type="PANTHER" id="PTHR45982">
    <property type="entry name" value="REGULATOR OF CHROMOSOME CONDENSATION"/>
    <property type="match status" value="1"/>
</dbReference>
<feature type="repeat" description="RCC1" evidence="3">
    <location>
        <begin position="281"/>
        <end position="350"/>
    </location>
</feature>
<dbReference type="PANTHER" id="PTHR45982:SF1">
    <property type="entry name" value="REGULATOR OF CHROMOSOME CONDENSATION"/>
    <property type="match status" value="1"/>
</dbReference>
<gene>
    <name evidence="5" type="ORF">Poli38472_003613</name>
</gene>
<feature type="repeat" description="RCC1" evidence="3">
    <location>
        <begin position="171"/>
        <end position="221"/>
    </location>
</feature>
<keyword evidence="1" id="KW-0344">Guanine-nucleotide releasing factor</keyword>